<dbReference type="RefSeq" id="WP_059061150.1">
    <property type="nucleotide sequence ID" value="NZ_LN879502.1"/>
</dbReference>
<protein>
    <submittedName>
        <fullName evidence="2">Uncharacterized protein</fullName>
    </submittedName>
</protein>
<accession>A0A0U5JDU9</accession>
<dbReference type="EMBL" id="LN879502">
    <property type="protein sequence ID" value="CUI16986.1"/>
    <property type="molecule type" value="Genomic_DNA"/>
</dbReference>
<gene>
    <name evidence="2" type="ORF">PNK_1373</name>
</gene>
<proteinExistence type="predicted"/>
<evidence type="ECO:0000256" key="1">
    <source>
        <dbReference type="SAM" id="MobiDB-lite"/>
    </source>
</evidence>
<dbReference type="Proteomes" id="UP000069902">
    <property type="component" value="Chromosome cPNK"/>
</dbReference>
<name>A0A0U5JDU9_9BACT</name>
<dbReference type="InParanoid" id="A0A0U5JDU9"/>
<evidence type="ECO:0000313" key="2">
    <source>
        <dbReference type="EMBL" id="CUI16986.1"/>
    </source>
</evidence>
<dbReference type="AlphaFoldDB" id="A0A0U5JDU9"/>
<reference evidence="3" key="1">
    <citation type="submission" date="2015-09" db="EMBL/GenBank/DDBJ databases">
        <authorList>
            <person name="Bertelli C."/>
        </authorList>
    </citation>
    <scope>NUCLEOTIDE SEQUENCE [LARGE SCALE GENOMIC DNA]</scope>
    <source>
        <strain evidence="3">KNic</strain>
    </source>
</reference>
<keyword evidence="3" id="KW-1185">Reference proteome</keyword>
<dbReference type="STRING" id="389348.PNK_1373"/>
<organism evidence="2 3">
    <name type="scientific">Candidatus Protochlamydia naegleriophila</name>
    <dbReference type="NCBI Taxonomy" id="389348"/>
    <lineage>
        <taxon>Bacteria</taxon>
        <taxon>Pseudomonadati</taxon>
        <taxon>Chlamydiota</taxon>
        <taxon>Chlamydiia</taxon>
        <taxon>Parachlamydiales</taxon>
        <taxon>Parachlamydiaceae</taxon>
        <taxon>Candidatus Protochlamydia</taxon>
    </lineage>
</organism>
<evidence type="ECO:0000313" key="3">
    <source>
        <dbReference type="Proteomes" id="UP000069902"/>
    </source>
</evidence>
<dbReference type="PATRIC" id="fig|389348.3.peg.1536"/>
<sequence>MGIPSSFDAAAARRAFDSQDADFDASLEKTQEAAKLAELTLDENAAEAAQEKLAQEEQENASTGMMAPTKKLIAPPRSEKIEKAKEVQESVLVRKEDADQFAGDFMGRGNNKHYHVEVALLSALAQELGVSITPKMSSTEIIDHVVARLRTIDPNTGKQKDPDSAQVDKTFEFLIYAAERQLEKVPKDSPESKRLTEVAAHIKVAKDIYYNMPGPDGKPNGKAIDSAQKIIGLASGIVDESELSTKEALDQLRNILDNPQTVQDIRKHYEANGGYQQLFVEIKEFFHHLGSQLKRVNVKTVEGDNLNPTNMPTLEPVQLQQYAAATKERSAMYHTLKSAKEEAKVSEKTMYRAGYIDDPMASKRGGF</sequence>
<dbReference type="KEGG" id="pnl:PNK_1373"/>
<feature type="region of interest" description="Disordered" evidence="1">
    <location>
        <begin position="47"/>
        <end position="67"/>
    </location>
</feature>